<organism evidence="4 5">
    <name type="scientific">Endobacterium cereale</name>
    <dbReference type="NCBI Taxonomy" id="2663029"/>
    <lineage>
        <taxon>Bacteria</taxon>
        <taxon>Pseudomonadati</taxon>
        <taxon>Pseudomonadota</taxon>
        <taxon>Alphaproteobacteria</taxon>
        <taxon>Hyphomicrobiales</taxon>
        <taxon>Rhizobiaceae</taxon>
        <taxon>Endobacterium</taxon>
    </lineage>
</organism>
<accession>A0A6A8AEH2</accession>
<comment type="caution">
    <text evidence="4">The sequence shown here is derived from an EMBL/GenBank/DDBJ whole genome shotgun (WGS) entry which is preliminary data.</text>
</comment>
<evidence type="ECO:0000313" key="4">
    <source>
        <dbReference type="EMBL" id="MQY49725.1"/>
    </source>
</evidence>
<dbReference type="InterPro" id="IPR016181">
    <property type="entry name" value="Acyl_CoA_acyltransferase"/>
</dbReference>
<feature type="domain" description="N-acetyltransferase" evidence="3">
    <location>
        <begin position="98"/>
        <end position="226"/>
    </location>
</feature>
<dbReference type="RefSeq" id="WP_153359763.1">
    <property type="nucleotide sequence ID" value="NZ_JAYKOO010000001.1"/>
</dbReference>
<dbReference type="Gene3D" id="3.40.630.30">
    <property type="match status" value="1"/>
</dbReference>
<protein>
    <submittedName>
        <fullName evidence="4">GNAT family N-acetyltransferase</fullName>
    </submittedName>
</protein>
<dbReference type="GO" id="GO:0016747">
    <property type="term" value="F:acyltransferase activity, transferring groups other than amino-acyl groups"/>
    <property type="evidence" value="ECO:0007669"/>
    <property type="project" value="InterPro"/>
</dbReference>
<dbReference type="Pfam" id="PF08445">
    <property type="entry name" value="FR47"/>
    <property type="match status" value="1"/>
</dbReference>
<evidence type="ECO:0000259" key="3">
    <source>
        <dbReference type="PROSITE" id="PS51186"/>
    </source>
</evidence>
<dbReference type="PROSITE" id="PS51186">
    <property type="entry name" value="GNAT"/>
    <property type="match status" value="1"/>
</dbReference>
<dbReference type="InterPro" id="IPR050832">
    <property type="entry name" value="Bact_Acetyltransf"/>
</dbReference>
<dbReference type="AlphaFoldDB" id="A0A6A8AEH2"/>
<dbReference type="EMBL" id="WIXI01000051">
    <property type="protein sequence ID" value="MQY49725.1"/>
    <property type="molecule type" value="Genomic_DNA"/>
</dbReference>
<dbReference type="InterPro" id="IPR013653">
    <property type="entry name" value="GCN5-like_dom"/>
</dbReference>
<name>A0A6A8AEH2_9HYPH</name>
<dbReference type="Proteomes" id="UP000435138">
    <property type="component" value="Unassembled WGS sequence"/>
</dbReference>
<dbReference type="InterPro" id="IPR000182">
    <property type="entry name" value="GNAT_dom"/>
</dbReference>
<evidence type="ECO:0000256" key="1">
    <source>
        <dbReference type="ARBA" id="ARBA00022679"/>
    </source>
</evidence>
<proteinExistence type="predicted"/>
<gene>
    <name evidence="4" type="ORF">GAO09_27235</name>
</gene>
<evidence type="ECO:0000256" key="2">
    <source>
        <dbReference type="ARBA" id="ARBA00023315"/>
    </source>
</evidence>
<evidence type="ECO:0000313" key="5">
    <source>
        <dbReference type="Proteomes" id="UP000435138"/>
    </source>
</evidence>
<sequence>MSHILDRPAWNALETVHAHLAEGTPLAKRYPSSIVPFAATMDDTPESLAALAELGQNFETLALVEAAPIVVPGGFDMLIDSMLLQMVADRPFERVSDPRVEALGEKDADDMLALATLTRPGPFTLGAQKLGQFWGIRIDGQLVAMAGQRLRQPGYAELSGLCTHPDLQGRGLGKTMLRYAAGEISAAGDTVYLHSYSHNLTAVSLYKAMGFEPRREMYFRLVKRAQQA</sequence>
<reference evidence="4 5" key="1">
    <citation type="submission" date="2019-11" db="EMBL/GenBank/DDBJ databases">
        <title>Genome analysis of Rhizobacterium cereale a novel genus and species isolated from maize roots in North Spain.</title>
        <authorList>
            <person name="Menendez E."/>
            <person name="Flores-Felix J.D."/>
            <person name="Ramirez-Bahena M.-H."/>
            <person name="Igual J.M."/>
            <person name="Garcia-Fraile P."/>
            <person name="Peix A."/>
            <person name="Velazquez E."/>
        </authorList>
    </citation>
    <scope>NUCLEOTIDE SEQUENCE [LARGE SCALE GENOMIC DNA]</scope>
    <source>
        <strain evidence="4 5">RZME27</strain>
    </source>
</reference>
<dbReference type="SUPFAM" id="SSF55729">
    <property type="entry name" value="Acyl-CoA N-acyltransferases (Nat)"/>
    <property type="match status" value="1"/>
</dbReference>
<dbReference type="PANTHER" id="PTHR43877">
    <property type="entry name" value="AMINOALKYLPHOSPHONATE N-ACETYLTRANSFERASE-RELATED-RELATED"/>
    <property type="match status" value="1"/>
</dbReference>
<dbReference type="CDD" id="cd04301">
    <property type="entry name" value="NAT_SF"/>
    <property type="match status" value="1"/>
</dbReference>
<keyword evidence="1 4" id="KW-0808">Transferase</keyword>
<keyword evidence="2" id="KW-0012">Acyltransferase</keyword>
<keyword evidence="5" id="KW-1185">Reference proteome</keyword>